<organism evidence="2 3">
    <name type="scientific">Mollisia scopiformis</name>
    <name type="common">Conifer needle endophyte fungus</name>
    <name type="synonym">Phialocephala scopiformis</name>
    <dbReference type="NCBI Taxonomy" id="149040"/>
    <lineage>
        <taxon>Eukaryota</taxon>
        <taxon>Fungi</taxon>
        <taxon>Dikarya</taxon>
        <taxon>Ascomycota</taxon>
        <taxon>Pezizomycotina</taxon>
        <taxon>Leotiomycetes</taxon>
        <taxon>Helotiales</taxon>
        <taxon>Mollisiaceae</taxon>
        <taxon>Mollisia</taxon>
    </lineage>
</organism>
<proteinExistence type="predicted"/>
<feature type="compositionally biased region" description="Basic residues" evidence="1">
    <location>
        <begin position="74"/>
        <end position="86"/>
    </location>
</feature>
<dbReference type="RefSeq" id="XP_018073515.1">
    <property type="nucleotide sequence ID" value="XM_018212957.1"/>
</dbReference>
<name>A0A194XG36_MOLSC</name>
<dbReference type="Proteomes" id="UP000070700">
    <property type="component" value="Unassembled WGS sequence"/>
</dbReference>
<accession>A0A194XG36</accession>
<dbReference type="InParanoid" id="A0A194XG36"/>
<evidence type="ECO:0000256" key="1">
    <source>
        <dbReference type="SAM" id="MobiDB-lite"/>
    </source>
</evidence>
<feature type="region of interest" description="Disordered" evidence="1">
    <location>
        <begin position="72"/>
        <end position="91"/>
    </location>
</feature>
<dbReference type="KEGG" id="psco:LY89DRAFT_667154"/>
<dbReference type="EMBL" id="KQ947411">
    <property type="protein sequence ID" value="KUJ19160.1"/>
    <property type="molecule type" value="Genomic_DNA"/>
</dbReference>
<dbReference type="AlphaFoldDB" id="A0A194XG36"/>
<evidence type="ECO:0000313" key="2">
    <source>
        <dbReference type="EMBL" id="KUJ19160.1"/>
    </source>
</evidence>
<dbReference type="GeneID" id="28822683"/>
<evidence type="ECO:0000313" key="3">
    <source>
        <dbReference type="Proteomes" id="UP000070700"/>
    </source>
</evidence>
<sequence length="149" mass="16541">MTDYPENEKVVDSHRSASQIAAASDVLLDTDLGDLPSLVSKVTLNDILEITSEAQVNMAETVEVVASNVDIHKTSHKGPKHRKSKHVSFEVPEPVKKQDLSPYEQYLAWVDDRVERLLKSLHTLSVNGILVLETTHLPATSVLKPPRLK</sequence>
<keyword evidence="3" id="KW-1185">Reference proteome</keyword>
<gene>
    <name evidence="2" type="ORF">LY89DRAFT_667154</name>
</gene>
<reference evidence="2 3" key="1">
    <citation type="submission" date="2015-10" db="EMBL/GenBank/DDBJ databases">
        <title>Full genome of DAOMC 229536 Phialocephala scopiformis, a fungal endophyte of spruce producing the potent anti-insectan compound rugulosin.</title>
        <authorList>
            <consortium name="DOE Joint Genome Institute"/>
            <person name="Walker A.K."/>
            <person name="Frasz S.L."/>
            <person name="Seifert K.A."/>
            <person name="Miller J.D."/>
            <person name="Mondo S.J."/>
            <person name="Labutti K."/>
            <person name="Lipzen A."/>
            <person name="Dockter R."/>
            <person name="Kennedy M."/>
            <person name="Grigoriev I.V."/>
            <person name="Spatafora J.W."/>
        </authorList>
    </citation>
    <scope>NUCLEOTIDE SEQUENCE [LARGE SCALE GENOMIC DNA]</scope>
    <source>
        <strain evidence="2 3">CBS 120377</strain>
    </source>
</reference>
<protein>
    <submittedName>
        <fullName evidence="2">Uncharacterized protein</fullName>
    </submittedName>
</protein>